<dbReference type="AlphaFoldDB" id="A0A7V0T6Z5"/>
<gene>
    <name evidence="1" type="ORF">ENN51_06810</name>
</gene>
<name>A0A7V0T6Z5_UNCW3</name>
<protein>
    <submittedName>
        <fullName evidence="1">Uncharacterized protein</fullName>
    </submittedName>
</protein>
<evidence type="ECO:0000313" key="1">
    <source>
        <dbReference type="EMBL" id="HDQ99976.1"/>
    </source>
</evidence>
<accession>A0A7V0T6Z5</accession>
<proteinExistence type="predicted"/>
<comment type="caution">
    <text evidence="1">The sequence shown here is derived from an EMBL/GenBank/DDBJ whole genome shotgun (WGS) entry which is preliminary data.</text>
</comment>
<dbReference type="EMBL" id="DSBX01000255">
    <property type="protein sequence ID" value="HDQ99976.1"/>
    <property type="molecule type" value="Genomic_DNA"/>
</dbReference>
<reference evidence="1" key="1">
    <citation type="journal article" date="2020" name="mSystems">
        <title>Genome- and Community-Level Interaction Insights into Carbon Utilization and Element Cycling Functions of Hydrothermarchaeota in Hydrothermal Sediment.</title>
        <authorList>
            <person name="Zhou Z."/>
            <person name="Liu Y."/>
            <person name="Xu W."/>
            <person name="Pan J."/>
            <person name="Luo Z.H."/>
            <person name="Li M."/>
        </authorList>
    </citation>
    <scope>NUCLEOTIDE SEQUENCE [LARGE SCALE GENOMIC DNA]</scope>
    <source>
        <strain evidence="1">SpSt-1182</strain>
    </source>
</reference>
<dbReference type="Proteomes" id="UP000885672">
    <property type="component" value="Unassembled WGS sequence"/>
</dbReference>
<feature type="non-terminal residue" evidence="1">
    <location>
        <position position="241"/>
    </location>
</feature>
<sequence length="241" mass="27432">MKAILVLKTNESGEFWYEPREVGYPRLLSYDFLDAAAQNLPLAGIGLYLDRHREGRPEPYSHLEPALLRITGIRKDGTGRPHIRVEPLARLRGVRSADLDRLLGVDRWIAPVTRERWSQVRRELGIRPPRDWEHMVEVAEAGPECREWLGPRYTRLIEPGADYATAATVTAEALAAIGFDVTVLKHVDIGEGNPDGFACTPAGERFGFWLVYNCKSVPFHLAPEEMFRVRRYVARYGRELP</sequence>
<organism evidence="1">
    <name type="scientific">candidate division WOR-3 bacterium</name>
    <dbReference type="NCBI Taxonomy" id="2052148"/>
    <lineage>
        <taxon>Bacteria</taxon>
        <taxon>Bacteria division WOR-3</taxon>
    </lineage>
</organism>